<dbReference type="InterPro" id="IPR036390">
    <property type="entry name" value="WH_DNA-bd_sf"/>
</dbReference>
<evidence type="ECO:0000256" key="2">
    <source>
        <dbReference type="ARBA" id="ARBA00023125"/>
    </source>
</evidence>
<dbReference type="RefSeq" id="WP_290262815.1">
    <property type="nucleotide sequence ID" value="NZ_JBHSCX010000021.1"/>
</dbReference>
<gene>
    <name evidence="7" type="primary">lrp</name>
    <name evidence="7" type="ORF">ACFOX3_17230</name>
</gene>
<dbReference type="Gene3D" id="3.30.70.920">
    <property type="match status" value="1"/>
</dbReference>
<dbReference type="InterPro" id="IPR019885">
    <property type="entry name" value="Tscrpt_reg_HTH_AsnC-type_CS"/>
</dbReference>
<dbReference type="PROSITE" id="PS00519">
    <property type="entry name" value="HTH_ASNC_1"/>
    <property type="match status" value="1"/>
</dbReference>
<dbReference type="PROSITE" id="PS50956">
    <property type="entry name" value="HTH_ASNC_2"/>
    <property type="match status" value="1"/>
</dbReference>
<keyword evidence="8" id="KW-1185">Reference proteome</keyword>
<dbReference type="Proteomes" id="UP001595840">
    <property type="component" value="Unassembled WGS sequence"/>
</dbReference>
<comment type="caution">
    <text evidence="7">The sequence shown here is derived from an EMBL/GenBank/DDBJ whole genome shotgun (WGS) entry which is preliminary data.</text>
</comment>
<protein>
    <recommendedName>
        <fullName evidence="5">Leucine-responsive regulatory protein</fullName>
    </recommendedName>
</protein>
<dbReference type="PANTHER" id="PTHR30154:SF0">
    <property type="entry name" value="LEUCINE-RESPONSIVE REGULATORY PROTEIN"/>
    <property type="match status" value="1"/>
</dbReference>
<dbReference type="InterPro" id="IPR000485">
    <property type="entry name" value="AsnC-type_HTH_dom"/>
</dbReference>
<dbReference type="Pfam" id="PF01037">
    <property type="entry name" value="AsnC_trans_reg"/>
    <property type="match status" value="1"/>
</dbReference>
<dbReference type="InterPro" id="IPR019887">
    <property type="entry name" value="Tscrpt_reg_AsnC/Lrp_C"/>
</dbReference>
<reference evidence="8" key="1">
    <citation type="journal article" date="2019" name="Int. J. Syst. Evol. Microbiol.">
        <title>The Global Catalogue of Microorganisms (GCM) 10K type strain sequencing project: providing services to taxonomists for standard genome sequencing and annotation.</title>
        <authorList>
            <consortium name="The Broad Institute Genomics Platform"/>
            <consortium name="The Broad Institute Genome Sequencing Center for Infectious Disease"/>
            <person name="Wu L."/>
            <person name="Ma J."/>
        </authorList>
    </citation>
    <scope>NUCLEOTIDE SEQUENCE [LARGE SCALE GENOMIC DNA]</scope>
    <source>
        <strain evidence="8">CECT 8570</strain>
    </source>
</reference>
<dbReference type="InterPro" id="IPR036388">
    <property type="entry name" value="WH-like_DNA-bd_sf"/>
</dbReference>
<accession>A0ABV8VBH0</accession>
<keyword evidence="3" id="KW-0010">Activator</keyword>
<keyword evidence="4" id="KW-0804">Transcription</keyword>
<name>A0ABV8VBH0_9GAMM</name>
<keyword evidence="1" id="KW-0805">Transcription regulation</keyword>
<dbReference type="NCBIfam" id="NF008370">
    <property type="entry name" value="PRK11169.1"/>
    <property type="match status" value="1"/>
</dbReference>
<dbReference type="EMBL" id="JBHSCX010000021">
    <property type="protein sequence ID" value="MFC4364062.1"/>
    <property type="molecule type" value="Genomic_DNA"/>
</dbReference>
<sequence length="166" mass="18767">MADNMKKRAKELSTIDKNIIRVLQKSGRTSYADLSRQVGLSATPCMERVKRLERDGVIQGYAALVNPEFLDAALVVFVQISLNRSSQDIFDDFRKAAASLPEIQECYLVSGNFDYLIKARVADMAAYRQFYGETLLTLPGVQECTSYVVMEQVKETLEVPVRYQKP</sequence>
<dbReference type="InterPro" id="IPR011008">
    <property type="entry name" value="Dimeric_a/b-barrel"/>
</dbReference>
<proteinExistence type="predicted"/>
<dbReference type="SUPFAM" id="SSF46785">
    <property type="entry name" value="Winged helix' DNA-binding domain"/>
    <property type="match status" value="1"/>
</dbReference>
<evidence type="ECO:0000256" key="5">
    <source>
        <dbReference type="ARBA" id="ARBA00039227"/>
    </source>
</evidence>
<evidence type="ECO:0000313" key="7">
    <source>
        <dbReference type="EMBL" id="MFC4364062.1"/>
    </source>
</evidence>
<dbReference type="PANTHER" id="PTHR30154">
    <property type="entry name" value="LEUCINE-RESPONSIVE REGULATORY PROTEIN"/>
    <property type="match status" value="1"/>
</dbReference>
<dbReference type="PRINTS" id="PR00033">
    <property type="entry name" value="HTHASNC"/>
</dbReference>
<evidence type="ECO:0000259" key="6">
    <source>
        <dbReference type="PROSITE" id="PS50956"/>
    </source>
</evidence>
<dbReference type="Pfam" id="PF13412">
    <property type="entry name" value="HTH_24"/>
    <property type="match status" value="1"/>
</dbReference>
<organism evidence="7 8">
    <name type="scientific">Simiduia curdlanivorans</name>
    <dbReference type="NCBI Taxonomy" id="1492769"/>
    <lineage>
        <taxon>Bacteria</taxon>
        <taxon>Pseudomonadati</taxon>
        <taxon>Pseudomonadota</taxon>
        <taxon>Gammaproteobacteria</taxon>
        <taxon>Cellvibrionales</taxon>
        <taxon>Cellvibrionaceae</taxon>
        <taxon>Simiduia</taxon>
    </lineage>
</organism>
<feature type="domain" description="HTH asnC-type" evidence="6">
    <location>
        <begin position="12"/>
        <end position="75"/>
    </location>
</feature>
<evidence type="ECO:0000256" key="3">
    <source>
        <dbReference type="ARBA" id="ARBA00023159"/>
    </source>
</evidence>
<evidence type="ECO:0000313" key="8">
    <source>
        <dbReference type="Proteomes" id="UP001595840"/>
    </source>
</evidence>
<evidence type="ECO:0000256" key="1">
    <source>
        <dbReference type="ARBA" id="ARBA00023015"/>
    </source>
</evidence>
<dbReference type="Gene3D" id="1.10.10.10">
    <property type="entry name" value="Winged helix-like DNA-binding domain superfamily/Winged helix DNA-binding domain"/>
    <property type="match status" value="1"/>
</dbReference>
<dbReference type="SMART" id="SM00344">
    <property type="entry name" value="HTH_ASNC"/>
    <property type="match status" value="1"/>
</dbReference>
<dbReference type="InterPro" id="IPR019888">
    <property type="entry name" value="Tscrpt_reg_AsnC-like"/>
</dbReference>
<keyword evidence="2" id="KW-0238">DNA-binding</keyword>
<dbReference type="SUPFAM" id="SSF54909">
    <property type="entry name" value="Dimeric alpha+beta barrel"/>
    <property type="match status" value="1"/>
</dbReference>
<evidence type="ECO:0000256" key="4">
    <source>
        <dbReference type="ARBA" id="ARBA00023163"/>
    </source>
</evidence>